<proteinExistence type="predicted"/>
<dbReference type="EMBL" id="JSAM01000070">
    <property type="protein sequence ID" value="KIA77669.1"/>
    <property type="molecule type" value="Genomic_DNA"/>
</dbReference>
<dbReference type="Proteomes" id="UP000031307">
    <property type="component" value="Unassembled WGS sequence"/>
</dbReference>
<evidence type="ECO:0000313" key="1">
    <source>
        <dbReference type="EMBL" id="KIA77669.1"/>
    </source>
</evidence>
<gene>
    <name evidence="1" type="ORF">DB43_GA00030</name>
</gene>
<organism evidence="1 2">
    <name type="scientific">Parachlamydia acanthamoebae</name>
    <dbReference type="NCBI Taxonomy" id="83552"/>
    <lineage>
        <taxon>Bacteria</taxon>
        <taxon>Pseudomonadati</taxon>
        <taxon>Chlamydiota</taxon>
        <taxon>Chlamydiia</taxon>
        <taxon>Parachlamydiales</taxon>
        <taxon>Parachlamydiaceae</taxon>
        <taxon>Parachlamydia</taxon>
    </lineage>
</organism>
<dbReference type="AlphaFoldDB" id="A0A0C1EMV1"/>
<protein>
    <submittedName>
        <fullName evidence="1">Uncharacterized protein</fullName>
    </submittedName>
</protein>
<sequence length="441" mass="51154">MIIGKRHENLLVVKNSFFAKIRSNSLQIKDVTLHGASFMTVPSLSSLELDYQAKFSSLLQFEEASPPESLFVEDSSQVQDNGSISVKLARRFREWNTLLDEKYEKRFEPEIFSKLEALAKALFNSPTSSLLLKKLEEREKTESLRKELSHFDDIVSRIINFSQEKKSEMYFAGVVQRSVNETLPFMMHIYTYSQEEQKAFAEHANALQVKQIIRECLKEHSEDIGFFCLSVPERIWWTLFNQLTKEELVAFTAELKQILKIENRISIFIQHQKKAFEADLATIKEKVDVLFEHLADELESRQIEQTDLREIEALVLHVKETLKALHAVIELLEGIPGDWGEFSDFKNDYKILQCRLEKNECSLAAEHSLYQMVYNRVFHLDKTTLESSVGTILLFWEISDTEYEGGQGILEKLKNKGLKTIADLKKNQILNSQMLKEYLAH</sequence>
<accession>A0A0C1EMV1</accession>
<comment type="caution">
    <text evidence="1">The sequence shown here is derived from an EMBL/GenBank/DDBJ whole genome shotgun (WGS) entry which is preliminary data.</text>
</comment>
<evidence type="ECO:0000313" key="2">
    <source>
        <dbReference type="Proteomes" id="UP000031307"/>
    </source>
</evidence>
<reference evidence="1 2" key="1">
    <citation type="journal article" date="2014" name="Mol. Biol. Evol.">
        <title>Massive expansion of Ubiquitination-related gene families within the Chlamydiae.</title>
        <authorList>
            <person name="Domman D."/>
            <person name="Collingro A."/>
            <person name="Lagkouvardos I."/>
            <person name="Gehre L."/>
            <person name="Weinmaier T."/>
            <person name="Rattei T."/>
            <person name="Subtil A."/>
            <person name="Horn M."/>
        </authorList>
    </citation>
    <scope>NUCLEOTIDE SEQUENCE [LARGE SCALE GENOMIC DNA]</scope>
    <source>
        <strain evidence="1 2">OEW1</strain>
    </source>
</reference>
<name>A0A0C1EMV1_9BACT</name>
<dbReference type="PATRIC" id="fig|83552.4.peg.1161"/>